<dbReference type="AlphaFoldDB" id="A0A671W560"/>
<evidence type="ECO:0000256" key="2">
    <source>
        <dbReference type="SAM" id="Phobius"/>
    </source>
</evidence>
<dbReference type="Gene3D" id="2.60.40.10">
    <property type="entry name" value="Immunoglobulins"/>
    <property type="match status" value="1"/>
</dbReference>
<dbReference type="OMA" id="NEDYATY"/>
<feature type="compositionally biased region" description="Pro residues" evidence="1">
    <location>
        <begin position="239"/>
        <end position="250"/>
    </location>
</feature>
<keyword evidence="6" id="KW-1185">Reference proteome</keyword>
<keyword evidence="2" id="KW-0812">Transmembrane</keyword>
<dbReference type="InterPro" id="IPR003599">
    <property type="entry name" value="Ig_sub"/>
</dbReference>
<sequence length="310" mass="34437">MKMSSLMDRLLHTSLLIFYCVTFVCVYGGDVSPPCEVGLMVRRGTIWTAAPRQRVTVTCPINDCGESFNVTWCKLSHTNRCEQIHYTENLQQNDKRVKDELISFLTFKRISIHDTGLYGCSLKGSKFESISHTINISVSDSYLGVKKSIDSTDESPSVAGDEDLSWLPYFYICVGIALLVTALIVFTLLSFHGRKRILTFNHNKGQEMSNHTIPNLPKDSSPSSLFLQTHFPFWNDIHPPSPAERPPSQPPLMTSGNQQPAVGTTAVGIQVSGRAVYAVINHRQSGVAATEQQTATERNKKAEYAVVKVP</sequence>
<dbReference type="PANTHER" id="PTHR37996:SF1">
    <property type="entry name" value="B- AND T-LYMPHOCYTE ATTENUATOR"/>
    <property type="match status" value="1"/>
</dbReference>
<dbReference type="Ensembl" id="ENSSAUT00010035835.1">
    <property type="protein sequence ID" value="ENSSAUP00010034015.1"/>
    <property type="gene ID" value="ENSSAUG00010014419.1"/>
</dbReference>
<reference evidence="5" key="3">
    <citation type="submission" date="2025-09" db="UniProtKB">
        <authorList>
            <consortium name="Ensembl"/>
        </authorList>
    </citation>
    <scope>IDENTIFICATION</scope>
</reference>
<dbReference type="GO" id="GO:0005886">
    <property type="term" value="C:plasma membrane"/>
    <property type="evidence" value="ECO:0007669"/>
    <property type="project" value="InterPro"/>
</dbReference>
<reference evidence="5" key="1">
    <citation type="submission" date="2021-04" db="EMBL/GenBank/DDBJ databases">
        <authorList>
            <consortium name="Wellcome Sanger Institute Data Sharing"/>
        </authorList>
    </citation>
    <scope>NUCLEOTIDE SEQUENCE [LARGE SCALE GENOMIC DNA]</scope>
</reference>
<dbReference type="SMART" id="SM00409">
    <property type="entry name" value="IG"/>
    <property type="match status" value="1"/>
</dbReference>
<dbReference type="InParanoid" id="A0A671W560"/>
<evidence type="ECO:0000256" key="3">
    <source>
        <dbReference type="SAM" id="SignalP"/>
    </source>
</evidence>
<proteinExistence type="predicted"/>
<keyword evidence="2" id="KW-1133">Transmembrane helix</keyword>
<dbReference type="OrthoDB" id="9947981at2759"/>
<dbReference type="GO" id="GO:0038023">
    <property type="term" value="F:signaling receptor activity"/>
    <property type="evidence" value="ECO:0007669"/>
    <property type="project" value="InterPro"/>
</dbReference>
<feature type="chain" id="PRO_5025390916" description="Ig-like domain-containing protein" evidence="3">
    <location>
        <begin position="29"/>
        <end position="310"/>
    </location>
</feature>
<feature type="transmembrane region" description="Helical" evidence="2">
    <location>
        <begin position="166"/>
        <end position="189"/>
    </location>
</feature>
<dbReference type="GO" id="GO:0002768">
    <property type="term" value="P:immune response-regulating cell surface receptor signaling pathway"/>
    <property type="evidence" value="ECO:0007669"/>
    <property type="project" value="InterPro"/>
</dbReference>
<evidence type="ECO:0000259" key="4">
    <source>
        <dbReference type="PROSITE" id="PS50835"/>
    </source>
</evidence>
<gene>
    <name evidence="5" type="primary">si:ch211-214p13.8</name>
</gene>
<dbReference type="Proteomes" id="UP000472265">
    <property type="component" value="Chromosome 9"/>
</dbReference>
<keyword evidence="2" id="KW-0472">Membrane</keyword>
<feature type="signal peptide" evidence="3">
    <location>
        <begin position="1"/>
        <end position="28"/>
    </location>
</feature>
<evidence type="ECO:0000313" key="5">
    <source>
        <dbReference type="Ensembl" id="ENSSAUP00010034015.1"/>
    </source>
</evidence>
<dbReference type="SUPFAM" id="SSF48726">
    <property type="entry name" value="Immunoglobulin"/>
    <property type="match status" value="1"/>
</dbReference>
<keyword evidence="3" id="KW-0732">Signal</keyword>
<reference evidence="5" key="2">
    <citation type="submission" date="2025-08" db="UniProtKB">
        <authorList>
            <consortium name="Ensembl"/>
        </authorList>
    </citation>
    <scope>IDENTIFICATION</scope>
</reference>
<protein>
    <recommendedName>
        <fullName evidence="4">Ig-like domain-containing protein</fullName>
    </recommendedName>
</protein>
<dbReference type="PROSITE" id="PS50835">
    <property type="entry name" value="IG_LIKE"/>
    <property type="match status" value="1"/>
</dbReference>
<evidence type="ECO:0000313" key="6">
    <source>
        <dbReference type="Proteomes" id="UP000472265"/>
    </source>
</evidence>
<feature type="domain" description="Ig-like" evidence="4">
    <location>
        <begin position="33"/>
        <end position="137"/>
    </location>
</feature>
<organism evidence="5 6">
    <name type="scientific">Sparus aurata</name>
    <name type="common">Gilthead sea bream</name>
    <dbReference type="NCBI Taxonomy" id="8175"/>
    <lineage>
        <taxon>Eukaryota</taxon>
        <taxon>Metazoa</taxon>
        <taxon>Chordata</taxon>
        <taxon>Craniata</taxon>
        <taxon>Vertebrata</taxon>
        <taxon>Euteleostomi</taxon>
        <taxon>Actinopterygii</taxon>
        <taxon>Neopterygii</taxon>
        <taxon>Teleostei</taxon>
        <taxon>Neoteleostei</taxon>
        <taxon>Acanthomorphata</taxon>
        <taxon>Eupercaria</taxon>
        <taxon>Spariformes</taxon>
        <taxon>Sparidae</taxon>
        <taxon>Sparus</taxon>
    </lineage>
</organism>
<dbReference type="PANTHER" id="PTHR37996">
    <property type="entry name" value="B- AND T-LYMPHOCYTE ATTENUATOR"/>
    <property type="match status" value="1"/>
</dbReference>
<dbReference type="GeneTree" id="ENSGT00940000175333"/>
<dbReference type="InterPro" id="IPR013783">
    <property type="entry name" value="Ig-like_fold"/>
</dbReference>
<dbReference type="InterPro" id="IPR007110">
    <property type="entry name" value="Ig-like_dom"/>
</dbReference>
<evidence type="ECO:0000256" key="1">
    <source>
        <dbReference type="SAM" id="MobiDB-lite"/>
    </source>
</evidence>
<accession>A0A671W560</accession>
<name>A0A671W560_SPAAU</name>
<dbReference type="InterPro" id="IPR039257">
    <property type="entry name" value="BTLA"/>
</dbReference>
<feature type="region of interest" description="Disordered" evidence="1">
    <location>
        <begin position="238"/>
        <end position="258"/>
    </location>
</feature>
<dbReference type="InterPro" id="IPR036179">
    <property type="entry name" value="Ig-like_dom_sf"/>
</dbReference>